<dbReference type="PANTHER" id="PTHR43284:SF1">
    <property type="entry name" value="ASPARAGINE SYNTHETASE"/>
    <property type="match status" value="1"/>
</dbReference>
<feature type="domain" description="Glutamine amidotransferase type-2" evidence="11">
    <location>
        <begin position="2"/>
        <end position="213"/>
    </location>
</feature>
<dbReference type="InterPro" id="IPR033738">
    <property type="entry name" value="AsnB_N"/>
</dbReference>
<keyword evidence="8" id="KW-0061">Asparagine biosynthesis</keyword>
<evidence type="ECO:0000256" key="10">
    <source>
        <dbReference type="PIRSR" id="PIRSR001589-3"/>
    </source>
</evidence>
<dbReference type="GO" id="GO:0005524">
    <property type="term" value="F:ATP binding"/>
    <property type="evidence" value="ECO:0007669"/>
    <property type="project" value="UniProtKB-KW"/>
</dbReference>
<dbReference type="STRING" id="311410.LA5095_00744"/>
<evidence type="ECO:0000313" key="12">
    <source>
        <dbReference type="EMBL" id="CTQ74019.1"/>
    </source>
</evidence>
<evidence type="ECO:0000256" key="1">
    <source>
        <dbReference type="ARBA" id="ARBA00005187"/>
    </source>
</evidence>
<sequence length="654" mass="73727">MCGIAGIIDPSRVADTLVNDVQNMLAQIGHRGPDGAGCVVDNGFALGSVRLAILDPAAGQQPFSDPSNRYWLSYNGEIYNYLELKSELEAMGCRFQTNCDTEVVLNAWITWGPDCLRRFNGCFSFAVYDCKTESLYLARDRFGKRPLFYVRQGNAFYFASEMKAFLAIPSISFEQDAGQLASILCVWTPLPDQTGFKEIKSLPMGQWLTLKNGDLTTESYAELRFDEEPQPNDEHAAQELIRERMNRSVELRLRSDVEVGVYLSGGIDSSIVALLAKDFSAKPLSTFSVEFDDAEFDESSDQQLISEYLGTRHCAERISYQDICDQTPAAVYHAEVPAFRSAFVPMYILSDRTRREGVKVVLSGEGADEAFLGYDLFKETLLRTSWDQLSGEVRRSRIQELYPHLAHYGPEDTAAMTGLYQQFSKERMPGLFSHELRFQNGQFSTRLLKDKNTPLAAITDLISSTPDYDALSPVEKAQWLEYKTLLPGYLLSTQGERMSLAHGVENRCPFLDPGVFSLATAINLKFDDGLREKRLLREAFRNRLPDRIIEKRKFPYRAPDAAAFAKHQPDYLDLVLSDAELAKLPFLNAAFAKRLANKVLTKPASDISTKENQTFLYLLSISLLHRSFVRRETLPRATLPPLEKVINLQRETAA</sequence>
<dbReference type="EMBL" id="CXWC01000011">
    <property type="protein sequence ID" value="CTQ74019.1"/>
    <property type="molecule type" value="Genomic_DNA"/>
</dbReference>
<dbReference type="PANTHER" id="PTHR43284">
    <property type="entry name" value="ASPARAGINE SYNTHETASE (GLUTAMINE-HYDROLYZING)"/>
    <property type="match status" value="1"/>
</dbReference>
<proteinExistence type="inferred from homology"/>
<evidence type="ECO:0000256" key="2">
    <source>
        <dbReference type="ARBA" id="ARBA00005752"/>
    </source>
</evidence>
<keyword evidence="8" id="KW-0028">Amino-acid biosynthesis</keyword>
<dbReference type="InterPro" id="IPR006426">
    <property type="entry name" value="Asn_synth_AEB"/>
</dbReference>
<organism evidence="12 13">
    <name type="scientific">Roseibium album</name>
    <dbReference type="NCBI Taxonomy" id="311410"/>
    <lineage>
        <taxon>Bacteria</taxon>
        <taxon>Pseudomonadati</taxon>
        <taxon>Pseudomonadota</taxon>
        <taxon>Alphaproteobacteria</taxon>
        <taxon>Hyphomicrobiales</taxon>
        <taxon>Stappiaceae</taxon>
        <taxon>Roseibium</taxon>
    </lineage>
</organism>
<evidence type="ECO:0000259" key="11">
    <source>
        <dbReference type="PROSITE" id="PS51278"/>
    </source>
</evidence>
<dbReference type="InterPro" id="IPR051786">
    <property type="entry name" value="ASN_synthetase/amidase"/>
</dbReference>
<feature type="active site" description="For GATase activity" evidence="8">
    <location>
        <position position="2"/>
    </location>
</feature>
<comment type="pathway">
    <text evidence="1">Amino-acid biosynthesis; L-asparagine biosynthesis; L-asparagine from L-aspartate (L-Gln route): step 1/1.</text>
</comment>
<name>A0A0M7AGJ0_9HYPH</name>
<evidence type="ECO:0000313" key="13">
    <source>
        <dbReference type="Proteomes" id="UP000049983"/>
    </source>
</evidence>
<dbReference type="Gene3D" id="3.60.20.10">
    <property type="entry name" value="Glutamine Phosphoribosylpyrophosphate, subunit 1, domain 1"/>
    <property type="match status" value="1"/>
</dbReference>
<dbReference type="InterPro" id="IPR017932">
    <property type="entry name" value="GATase_2_dom"/>
</dbReference>
<dbReference type="GO" id="GO:0006529">
    <property type="term" value="P:asparagine biosynthetic process"/>
    <property type="evidence" value="ECO:0007669"/>
    <property type="project" value="UniProtKB-KW"/>
</dbReference>
<dbReference type="InterPro" id="IPR014729">
    <property type="entry name" value="Rossmann-like_a/b/a_fold"/>
</dbReference>
<keyword evidence="5 9" id="KW-0067">ATP-binding</keyword>
<dbReference type="RefSeq" id="WP_055112024.1">
    <property type="nucleotide sequence ID" value="NZ_CXWA01000005.1"/>
</dbReference>
<dbReference type="PROSITE" id="PS51278">
    <property type="entry name" value="GATASE_TYPE_2"/>
    <property type="match status" value="1"/>
</dbReference>
<dbReference type="GO" id="GO:0004066">
    <property type="term" value="F:asparagine synthase (glutamine-hydrolyzing) activity"/>
    <property type="evidence" value="ECO:0007669"/>
    <property type="project" value="UniProtKB-EC"/>
</dbReference>
<evidence type="ECO:0000256" key="5">
    <source>
        <dbReference type="ARBA" id="ARBA00022840"/>
    </source>
</evidence>
<keyword evidence="6 8" id="KW-0315">Glutamine amidotransferase</keyword>
<dbReference type="InterPro" id="IPR001962">
    <property type="entry name" value="Asn_synthase"/>
</dbReference>
<feature type="binding site" evidence="9">
    <location>
        <position position="289"/>
    </location>
    <ligand>
        <name>ATP</name>
        <dbReference type="ChEBI" id="CHEBI:30616"/>
    </ligand>
</feature>
<evidence type="ECO:0000256" key="8">
    <source>
        <dbReference type="PIRSR" id="PIRSR001589-1"/>
    </source>
</evidence>
<keyword evidence="13" id="KW-1185">Reference proteome</keyword>
<reference evidence="13" key="1">
    <citation type="submission" date="2015-07" db="EMBL/GenBank/DDBJ databases">
        <authorList>
            <person name="Rodrigo-Torres Lidia"/>
            <person name="Arahal R.David."/>
        </authorList>
    </citation>
    <scope>NUCLEOTIDE SEQUENCE [LARGE SCALE GENOMIC DNA]</scope>
    <source>
        <strain evidence="13">CECT 5096</strain>
    </source>
</reference>
<gene>
    <name evidence="12" type="primary">asnB</name>
    <name evidence="12" type="ORF">LA5096_03884</name>
</gene>
<dbReference type="OrthoDB" id="9763290at2"/>
<dbReference type="CDD" id="cd01991">
    <property type="entry name" value="Asn_synthase_B_C"/>
    <property type="match status" value="1"/>
</dbReference>
<dbReference type="GO" id="GO:0005829">
    <property type="term" value="C:cytosol"/>
    <property type="evidence" value="ECO:0007669"/>
    <property type="project" value="TreeGrafter"/>
</dbReference>
<protein>
    <recommendedName>
        <fullName evidence="3">asparagine synthase (glutamine-hydrolyzing)</fullName>
        <ecNumber evidence="3">6.3.5.4</ecNumber>
    </recommendedName>
</protein>
<feature type="site" description="Important for beta-aspartyl-AMP intermediate formation" evidence="10">
    <location>
        <position position="365"/>
    </location>
</feature>
<dbReference type="EC" id="6.3.5.4" evidence="3"/>
<accession>A0A0M7AGJ0</accession>
<dbReference type="GeneID" id="97671212"/>
<feature type="binding site" evidence="9">
    <location>
        <begin position="363"/>
        <end position="364"/>
    </location>
    <ligand>
        <name>ATP</name>
        <dbReference type="ChEBI" id="CHEBI:30616"/>
    </ligand>
</feature>
<dbReference type="Gene3D" id="3.40.50.620">
    <property type="entry name" value="HUPs"/>
    <property type="match status" value="2"/>
</dbReference>
<evidence type="ECO:0000256" key="4">
    <source>
        <dbReference type="ARBA" id="ARBA00022741"/>
    </source>
</evidence>
<dbReference type="InterPro" id="IPR029055">
    <property type="entry name" value="Ntn_hydrolases_N"/>
</dbReference>
<keyword evidence="4 9" id="KW-0547">Nucleotide-binding</keyword>
<dbReference type="CDD" id="cd00712">
    <property type="entry name" value="AsnB"/>
    <property type="match status" value="1"/>
</dbReference>
<comment type="catalytic activity">
    <reaction evidence="7">
        <text>L-aspartate + L-glutamine + ATP + H2O = L-asparagine + L-glutamate + AMP + diphosphate + H(+)</text>
        <dbReference type="Rhea" id="RHEA:12228"/>
        <dbReference type="ChEBI" id="CHEBI:15377"/>
        <dbReference type="ChEBI" id="CHEBI:15378"/>
        <dbReference type="ChEBI" id="CHEBI:29985"/>
        <dbReference type="ChEBI" id="CHEBI:29991"/>
        <dbReference type="ChEBI" id="CHEBI:30616"/>
        <dbReference type="ChEBI" id="CHEBI:33019"/>
        <dbReference type="ChEBI" id="CHEBI:58048"/>
        <dbReference type="ChEBI" id="CHEBI:58359"/>
        <dbReference type="ChEBI" id="CHEBI:456215"/>
        <dbReference type="EC" id="6.3.5.4"/>
    </reaction>
</comment>
<dbReference type="Pfam" id="PF00733">
    <property type="entry name" value="Asn_synthase"/>
    <property type="match status" value="1"/>
</dbReference>
<evidence type="ECO:0000256" key="7">
    <source>
        <dbReference type="ARBA" id="ARBA00048741"/>
    </source>
</evidence>
<dbReference type="AlphaFoldDB" id="A0A0M7AGJ0"/>
<keyword evidence="12" id="KW-0436">Ligase</keyword>
<dbReference type="Pfam" id="PF13537">
    <property type="entry name" value="GATase_7"/>
    <property type="match status" value="1"/>
</dbReference>
<dbReference type="PIRSF" id="PIRSF001589">
    <property type="entry name" value="Asn_synthetase_glu-h"/>
    <property type="match status" value="1"/>
</dbReference>
<evidence type="ECO:0000256" key="6">
    <source>
        <dbReference type="ARBA" id="ARBA00022962"/>
    </source>
</evidence>
<feature type="binding site" evidence="9">
    <location>
        <position position="100"/>
    </location>
    <ligand>
        <name>L-glutamine</name>
        <dbReference type="ChEBI" id="CHEBI:58359"/>
    </ligand>
</feature>
<dbReference type="SUPFAM" id="SSF52402">
    <property type="entry name" value="Adenine nucleotide alpha hydrolases-like"/>
    <property type="match status" value="1"/>
</dbReference>
<dbReference type="Proteomes" id="UP000049983">
    <property type="component" value="Unassembled WGS sequence"/>
</dbReference>
<evidence type="ECO:0000256" key="3">
    <source>
        <dbReference type="ARBA" id="ARBA00012737"/>
    </source>
</evidence>
<comment type="similarity">
    <text evidence="2">Belongs to the asparagine synthetase family.</text>
</comment>
<dbReference type="NCBIfam" id="TIGR01536">
    <property type="entry name" value="asn_synth_AEB"/>
    <property type="match status" value="1"/>
</dbReference>
<evidence type="ECO:0000256" key="9">
    <source>
        <dbReference type="PIRSR" id="PIRSR001589-2"/>
    </source>
</evidence>
<dbReference type="SUPFAM" id="SSF56235">
    <property type="entry name" value="N-terminal nucleophile aminohydrolases (Ntn hydrolases)"/>
    <property type="match status" value="1"/>
</dbReference>